<sequence length="252" mass="28117">MKTVVFQSHREADRPEWIDLCMQSVRDWAETRGHVYRFYGDDLLDRVPNWFVENSGGRRQIMADLGRLLVARELLADGADQAIWFDADTLVFAPETMDLSLSEDPGYAFGREVWVQPAQDGRGLKAHRNIHNAVCLFRRDNVFLDFYIHACLVIMGRVSGGVPPQIIGPKFLTAQYNILGFPVFDTVGAFSPAVLRDIHRGAGPALDLLCRKSLTRPLAANLCASLSAEAPDMNAVCQQLLSQGPALFRQQS</sequence>
<gene>
    <name evidence="1" type="ORF">ACFOW6_07950</name>
</gene>
<comment type="caution">
    <text evidence="1">The sequence shown here is derived from an EMBL/GenBank/DDBJ whole genome shotgun (WGS) entry which is preliminary data.</text>
</comment>
<organism evidence="1 2">
    <name type="scientific">Fodinicurvata halophila</name>
    <dbReference type="NCBI Taxonomy" id="1419723"/>
    <lineage>
        <taxon>Bacteria</taxon>
        <taxon>Pseudomonadati</taxon>
        <taxon>Pseudomonadota</taxon>
        <taxon>Alphaproteobacteria</taxon>
        <taxon>Rhodospirillales</taxon>
        <taxon>Rhodovibrionaceae</taxon>
        <taxon>Fodinicurvata</taxon>
    </lineage>
</organism>
<name>A0ABV8UJL8_9PROT</name>
<dbReference type="EMBL" id="JBHSCW010000003">
    <property type="protein sequence ID" value="MFC4351472.1"/>
    <property type="molecule type" value="Genomic_DNA"/>
</dbReference>
<dbReference type="Proteomes" id="UP001595799">
    <property type="component" value="Unassembled WGS sequence"/>
</dbReference>
<keyword evidence="2" id="KW-1185">Reference proteome</keyword>
<proteinExistence type="predicted"/>
<accession>A0ABV8UJL8</accession>
<reference evidence="2" key="1">
    <citation type="journal article" date="2019" name="Int. J. Syst. Evol. Microbiol.">
        <title>The Global Catalogue of Microorganisms (GCM) 10K type strain sequencing project: providing services to taxonomists for standard genome sequencing and annotation.</title>
        <authorList>
            <consortium name="The Broad Institute Genomics Platform"/>
            <consortium name="The Broad Institute Genome Sequencing Center for Infectious Disease"/>
            <person name="Wu L."/>
            <person name="Ma J."/>
        </authorList>
    </citation>
    <scope>NUCLEOTIDE SEQUENCE [LARGE SCALE GENOMIC DNA]</scope>
    <source>
        <strain evidence="2">CECT 8472</strain>
    </source>
</reference>
<evidence type="ECO:0000313" key="2">
    <source>
        <dbReference type="Proteomes" id="UP001595799"/>
    </source>
</evidence>
<evidence type="ECO:0000313" key="1">
    <source>
        <dbReference type="EMBL" id="MFC4351472.1"/>
    </source>
</evidence>
<dbReference type="RefSeq" id="WP_382421803.1">
    <property type="nucleotide sequence ID" value="NZ_JBHSCW010000003.1"/>
</dbReference>
<evidence type="ECO:0008006" key="3">
    <source>
        <dbReference type="Google" id="ProtNLM"/>
    </source>
</evidence>
<protein>
    <recommendedName>
        <fullName evidence="3">Nucleotide-diphospho-sugar transferase domain-containing protein</fullName>
    </recommendedName>
</protein>